<keyword evidence="6" id="KW-1278">Translocase</keyword>
<dbReference type="GO" id="GO:0016887">
    <property type="term" value="F:ATP hydrolysis activity"/>
    <property type="evidence" value="ECO:0007669"/>
    <property type="project" value="InterPro"/>
</dbReference>
<dbReference type="AlphaFoldDB" id="A0A4R4FFK3"/>
<dbReference type="EMBL" id="SMMX01000004">
    <property type="protein sequence ID" value="TDA22462.1"/>
    <property type="molecule type" value="Genomic_DNA"/>
</dbReference>
<dbReference type="SUPFAM" id="SSF55021">
    <property type="entry name" value="ACT-like"/>
    <property type="match status" value="1"/>
</dbReference>
<dbReference type="Pfam" id="PF09383">
    <property type="entry name" value="NIL"/>
    <property type="match status" value="1"/>
</dbReference>
<comment type="similarity">
    <text evidence="1">Belongs to the ABC transporter superfamily.</text>
</comment>
<dbReference type="InterPro" id="IPR018449">
    <property type="entry name" value="NIL_domain"/>
</dbReference>
<evidence type="ECO:0000256" key="3">
    <source>
        <dbReference type="ARBA" id="ARBA00022475"/>
    </source>
</evidence>
<organism evidence="10 11">
    <name type="scientific">Extibacter muris</name>
    <dbReference type="NCBI Taxonomy" id="1796622"/>
    <lineage>
        <taxon>Bacteria</taxon>
        <taxon>Bacillati</taxon>
        <taxon>Bacillota</taxon>
        <taxon>Clostridia</taxon>
        <taxon>Lachnospirales</taxon>
        <taxon>Lachnospiraceae</taxon>
        <taxon>Extibacter</taxon>
    </lineage>
</organism>
<proteinExistence type="inferred from homology"/>
<dbReference type="InterPro" id="IPR003593">
    <property type="entry name" value="AAA+_ATPase"/>
</dbReference>
<dbReference type="InterPro" id="IPR050086">
    <property type="entry name" value="MetN_ABC_transporter-like"/>
</dbReference>
<dbReference type="InterPro" id="IPR017871">
    <property type="entry name" value="ABC_transporter-like_CS"/>
</dbReference>
<evidence type="ECO:0000256" key="4">
    <source>
        <dbReference type="ARBA" id="ARBA00022741"/>
    </source>
</evidence>
<dbReference type="InterPro" id="IPR027417">
    <property type="entry name" value="P-loop_NTPase"/>
</dbReference>
<evidence type="ECO:0000313" key="11">
    <source>
        <dbReference type="Proteomes" id="UP000295710"/>
    </source>
</evidence>
<evidence type="ECO:0000256" key="1">
    <source>
        <dbReference type="ARBA" id="ARBA00005417"/>
    </source>
</evidence>
<dbReference type="PANTHER" id="PTHR43166">
    <property type="entry name" value="AMINO ACID IMPORT ATP-BINDING PROTEIN"/>
    <property type="match status" value="1"/>
</dbReference>
<keyword evidence="8" id="KW-0472">Membrane</keyword>
<evidence type="ECO:0000256" key="7">
    <source>
        <dbReference type="ARBA" id="ARBA00022970"/>
    </source>
</evidence>
<dbReference type="RefSeq" id="WP_132276555.1">
    <property type="nucleotide sequence ID" value="NZ_JAOBST010000009.1"/>
</dbReference>
<dbReference type="FunFam" id="3.40.50.300:FF:000056">
    <property type="entry name" value="Cell division ATP-binding protein FtsE"/>
    <property type="match status" value="1"/>
</dbReference>
<protein>
    <submittedName>
        <fullName evidence="10">Methionine ABC transporter ATP-binding protein</fullName>
    </submittedName>
</protein>
<dbReference type="GO" id="GO:0005524">
    <property type="term" value="F:ATP binding"/>
    <property type="evidence" value="ECO:0007669"/>
    <property type="project" value="UniProtKB-KW"/>
</dbReference>
<dbReference type="SMART" id="SM00382">
    <property type="entry name" value="AAA"/>
    <property type="match status" value="1"/>
</dbReference>
<dbReference type="InterPro" id="IPR041701">
    <property type="entry name" value="MetN_ABC"/>
</dbReference>
<evidence type="ECO:0000256" key="8">
    <source>
        <dbReference type="ARBA" id="ARBA00023136"/>
    </source>
</evidence>
<dbReference type="SUPFAM" id="SSF52540">
    <property type="entry name" value="P-loop containing nucleoside triphosphate hydrolases"/>
    <property type="match status" value="1"/>
</dbReference>
<evidence type="ECO:0000259" key="9">
    <source>
        <dbReference type="PROSITE" id="PS50893"/>
    </source>
</evidence>
<dbReference type="PROSITE" id="PS00211">
    <property type="entry name" value="ABC_TRANSPORTER_1"/>
    <property type="match status" value="1"/>
</dbReference>
<dbReference type="GO" id="GO:0006865">
    <property type="term" value="P:amino acid transport"/>
    <property type="evidence" value="ECO:0007669"/>
    <property type="project" value="UniProtKB-KW"/>
</dbReference>
<keyword evidence="7" id="KW-0029">Amino-acid transport</keyword>
<comment type="caution">
    <text evidence="10">The sequence shown here is derived from an EMBL/GenBank/DDBJ whole genome shotgun (WGS) entry which is preliminary data.</text>
</comment>
<dbReference type="PANTHER" id="PTHR43166:SF30">
    <property type="entry name" value="METHIONINE IMPORT ATP-BINDING PROTEIN METN"/>
    <property type="match status" value="1"/>
</dbReference>
<keyword evidence="5 10" id="KW-0067">ATP-binding</keyword>
<dbReference type="CDD" id="cd03258">
    <property type="entry name" value="ABC_MetN_methionine_transporter"/>
    <property type="match status" value="1"/>
</dbReference>
<dbReference type="Gene3D" id="3.40.50.300">
    <property type="entry name" value="P-loop containing nucleotide triphosphate hydrolases"/>
    <property type="match status" value="1"/>
</dbReference>
<dbReference type="Pfam" id="PF00005">
    <property type="entry name" value="ABC_tran"/>
    <property type="match status" value="1"/>
</dbReference>
<evidence type="ECO:0000256" key="5">
    <source>
        <dbReference type="ARBA" id="ARBA00022840"/>
    </source>
</evidence>
<reference evidence="10 11" key="1">
    <citation type="journal article" date="2016" name="Nat. Microbiol.">
        <title>The Mouse Intestinal Bacterial Collection (miBC) provides host-specific insight into cultured diversity and functional potential of the gut microbiota.</title>
        <authorList>
            <person name="Lagkouvardos I."/>
            <person name="Pukall R."/>
            <person name="Abt B."/>
            <person name="Foesel B.U."/>
            <person name="Meier-Kolthoff J.P."/>
            <person name="Kumar N."/>
            <person name="Bresciani A."/>
            <person name="Martinez I."/>
            <person name="Just S."/>
            <person name="Ziegler C."/>
            <person name="Brugiroux S."/>
            <person name="Garzetti D."/>
            <person name="Wenning M."/>
            <person name="Bui T.P."/>
            <person name="Wang J."/>
            <person name="Hugenholtz F."/>
            <person name="Plugge C.M."/>
            <person name="Peterson D.A."/>
            <person name="Hornef M.W."/>
            <person name="Baines J.F."/>
            <person name="Smidt H."/>
            <person name="Walter J."/>
            <person name="Kristiansen K."/>
            <person name="Nielsen H.B."/>
            <person name="Haller D."/>
            <person name="Overmann J."/>
            <person name="Stecher B."/>
            <person name="Clavel T."/>
        </authorList>
    </citation>
    <scope>NUCLEOTIDE SEQUENCE [LARGE SCALE GENOMIC DNA]</scope>
    <source>
        <strain evidence="10 11">DSM 28560</strain>
    </source>
</reference>
<dbReference type="PROSITE" id="PS50893">
    <property type="entry name" value="ABC_TRANSPORTER_2"/>
    <property type="match status" value="1"/>
</dbReference>
<dbReference type="InterPro" id="IPR003439">
    <property type="entry name" value="ABC_transporter-like_ATP-bd"/>
</dbReference>
<dbReference type="Gene3D" id="3.30.70.260">
    <property type="match status" value="1"/>
</dbReference>
<evidence type="ECO:0000313" key="10">
    <source>
        <dbReference type="EMBL" id="TDA22462.1"/>
    </source>
</evidence>
<accession>A0A4R4FFK3</accession>
<dbReference type="Proteomes" id="UP000295710">
    <property type="component" value="Unassembled WGS sequence"/>
</dbReference>
<dbReference type="SMART" id="SM00930">
    <property type="entry name" value="NIL"/>
    <property type="match status" value="1"/>
</dbReference>
<keyword evidence="3" id="KW-1003">Cell membrane</keyword>
<evidence type="ECO:0000256" key="2">
    <source>
        <dbReference type="ARBA" id="ARBA00022448"/>
    </source>
</evidence>
<sequence>MSEIMIENLCKTFGSKDGRVDALKEVSLTIGDGDIYGIIGMSGAGKSTLVRCMNFLERPTGGRVLIGGRPLGSLSERELRRQRERIGMIFQHFNLLMQKTVLENVCFPLYIQGKRKKEARKRAAELLELVGLEERRKAYPSQLSGGQKQRVAIARALASDPEILLCDEATSALDPQTTSSILELLKDINKRFGITIVVITHQMAVVREICTHVAVMKGGQVEEEGKVEDIFAHPRSAAARELIRSDRGGDMQERYGRPEEEIRSGRRIRVVFSENSAFEPVIANMILAFREPVNILRADTKNIGGVAKGEMILEFAPGSINIEAMKTYMSHRGLEAEEVKEDVEQ</sequence>
<keyword evidence="11" id="KW-1185">Reference proteome</keyword>
<keyword evidence="2" id="KW-0813">Transport</keyword>
<name>A0A4R4FFK3_9FIRM</name>
<evidence type="ECO:0000256" key="6">
    <source>
        <dbReference type="ARBA" id="ARBA00022967"/>
    </source>
</evidence>
<dbReference type="InterPro" id="IPR045865">
    <property type="entry name" value="ACT-like_dom_sf"/>
</dbReference>
<feature type="domain" description="ABC transporter" evidence="9">
    <location>
        <begin position="4"/>
        <end position="243"/>
    </location>
</feature>
<gene>
    <name evidence="10" type="ORF">E1963_06850</name>
</gene>
<dbReference type="GO" id="GO:0005886">
    <property type="term" value="C:plasma membrane"/>
    <property type="evidence" value="ECO:0007669"/>
    <property type="project" value="UniProtKB-ARBA"/>
</dbReference>
<keyword evidence="4" id="KW-0547">Nucleotide-binding</keyword>